<dbReference type="EMBL" id="NSKD01000011">
    <property type="protein sequence ID" value="PAU76971.1"/>
    <property type="molecule type" value="Genomic_DNA"/>
</dbReference>
<sequence>MAIVSLRALGVGLLAPLLVGCQAGQAEMEPLAGVEVVGKADHCNREKPGLSLVRSMSDFPQVDGLMPAGEGALEAGHDVLVVYLGQRPTPGYGGELRQAEMVDGMLELSLRSTEPESGSMMAQVITTPCVALAIPDQGWSSLSVRMGAEGFPLSLEAPTDH</sequence>
<evidence type="ECO:0000313" key="3">
    <source>
        <dbReference type="Proteomes" id="UP000218896"/>
    </source>
</evidence>
<dbReference type="AlphaFoldDB" id="A0A2A2EU72"/>
<proteinExistence type="predicted"/>
<keyword evidence="3" id="KW-1185">Reference proteome</keyword>
<dbReference type="RefSeq" id="WP_095618652.1">
    <property type="nucleotide sequence ID" value="NZ_NSKD01000011.1"/>
</dbReference>
<name>A0A2A2EU72_9GAMM</name>
<dbReference type="Pfam" id="PF14343">
    <property type="entry name" value="PrcB_C"/>
    <property type="match status" value="1"/>
</dbReference>
<dbReference type="InterPro" id="IPR025748">
    <property type="entry name" value="PrcB_C_dom"/>
</dbReference>
<protein>
    <recommendedName>
        <fullName evidence="1">PrcB C-terminal domain-containing protein</fullName>
    </recommendedName>
</protein>
<gene>
    <name evidence="2" type="ORF">CK501_15505</name>
</gene>
<dbReference type="Proteomes" id="UP000218896">
    <property type="component" value="Unassembled WGS sequence"/>
</dbReference>
<dbReference type="OrthoDB" id="7063364at2"/>
<reference evidence="2 3" key="1">
    <citation type="submission" date="2017-08" db="EMBL/GenBank/DDBJ databases">
        <title>Halovibrio sewagensis sp. nov., isolated from wastewater of high salinity.</title>
        <authorList>
            <person name="Dong X."/>
            <person name="Zhang G."/>
        </authorList>
    </citation>
    <scope>NUCLEOTIDE SEQUENCE [LARGE SCALE GENOMIC DNA]</scope>
    <source>
        <strain evidence="2 3">YL5-2</strain>
    </source>
</reference>
<accession>A0A2A2EU72</accession>
<organism evidence="2 3">
    <name type="scientific">Halovibrio salipaludis</name>
    <dbReference type="NCBI Taxonomy" id="2032626"/>
    <lineage>
        <taxon>Bacteria</taxon>
        <taxon>Pseudomonadati</taxon>
        <taxon>Pseudomonadota</taxon>
        <taxon>Gammaproteobacteria</taxon>
        <taxon>Oceanospirillales</taxon>
        <taxon>Halomonadaceae</taxon>
        <taxon>Halovibrio</taxon>
    </lineage>
</organism>
<feature type="domain" description="PrcB C-terminal" evidence="1">
    <location>
        <begin position="79"/>
        <end position="135"/>
    </location>
</feature>
<dbReference type="PROSITE" id="PS51257">
    <property type="entry name" value="PROKAR_LIPOPROTEIN"/>
    <property type="match status" value="1"/>
</dbReference>
<comment type="caution">
    <text evidence="2">The sequence shown here is derived from an EMBL/GenBank/DDBJ whole genome shotgun (WGS) entry which is preliminary data.</text>
</comment>
<evidence type="ECO:0000313" key="2">
    <source>
        <dbReference type="EMBL" id="PAU76971.1"/>
    </source>
</evidence>
<evidence type="ECO:0000259" key="1">
    <source>
        <dbReference type="Pfam" id="PF14343"/>
    </source>
</evidence>